<evidence type="ECO:0000313" key="7">
    <source>
        <dbReference type="EMBL" id="BBO88927.1"/>
    </source>
</evidence>
<dbReference type="SUPFAM" id="SSF53383">
    <property type="entry name" value="PLP-dependent transferases"/>
    <property type="match status" value="1"/>
</dbReference>
<dbReference type="GO" id="GO:0031071">
    <property type="term" value="F:cysteine desulfurase activity"/>
    <property type="evidence" value="ECO:0007669"/>
    <property type="project" value="UniProtKB-EC"/>
</dbReference>
<dbReference type="PIRSF" id="PIRSF005572">
    <property type="entry name" value="NifS"/>
    <property type="match status" value="1"/>
</dbReference>
<dbReference type="InterPro" id="IPR016454">
    <property type="entry name" value="Cysteine_dSase"/>
</dbReference>
<keyword evidence="4" id="KW-0663">Pyridoxal phosphate</keyword>
<reference evidence="7 8" key="1">
    <citation type="submission" date="2019-11" db="EMBL/GenBank/DDBJ databases">
        <title>Comparative genomics of hydrocarbon-degrading Desulfosarcina strains.</title>
        <authorList>
            <person name="Watanabe M."/>
            <person name="Kojima H."/>
            <person name="Fukui M."/>
        </authorList>
    </citation>
    <scope>NUCLEOTIDE SEQUENCE [LARGE SCALE GENOMIC DNA]</scope>
    <source>
        <strain evidence="8">oXyS1</strain>
    </source>
</reference>
<dbReference type="NCBIfam" id="TIGR01977">
    <property type="entry name" value="am_tr_V_EF2568"/>
    <property type="match status" value="1"/>
</dbReference>
<name>A0A5K8A8R9_9BACT</name>
<dbReference type="InterPro" id="IPR015421">
    <property type="entry name" value="PyrdxlP-dep_Trfase_major"/>
</dbReference>
<dbReference type="EMBL" id="AP021879">
    <property type="protein sequence ID" value="BBO88927.1"/>
    <property type="molecule type" value="Genomic_DNA"/>
</dbReference>
<protein>
    <recommendedName>
        <fullName evidence="3">cysteine desulfurase</fullName>
        <ecNumber evidence="3">2.8.1.7</ecNumber>
    </recommendedName>
</protein>
<dbReference type="Gene3D" id="3.90.1150.10">
    <property type="entry name" value="Aspartate Aminotransferase, domain 1"/>
    <property type="match status" value="1"/>
</dbReference>
<organism evidence="7 8">
    <name type="scientific">Desulfosarcina ovata subsp. ovata</name>
    <dbReference type="NCBI Taxonomy" id="2752305"/>
    <lineage>
        <taxon>Bacteria</taxon>
        <taxon>Pseudomonadati</taxon>
        <taxon>Thermodesulfobacteriota</taxon>
        <taxon>Desulfobacteria</taxon>
        <taxon>Desulfobacterales</taxon>
        <taxon>Desulfosarcinaceae</taxon>
        <taxon>Desulfosarcina</taxon>
    </lineage>
</organism>
<dbReference type="AlphaFoldDB" id="A0A5K8A8R9"/>
<dbReference type="PANTHER" id="PTHR43586:SF4">
    <property type="entry name" value="ISOPENICILLIN N EPIMERASE"/>
    <property type="match status" value="1"/>
</dbReference>
<sequence length="385" mass="40482">MFSQPMIYLDNAATSFPKPAECLRRALDLYLTCGASPGRGGYDRAVEAEAMVQAVRDKIAGLFGAARGARVCFAANATDALNTLILGLLETGDHVVTTRLEHNSVLRPLNHLQQSLGIGVEHVPFNKSGFVEPDRIDACLRPETRVVIVNHASNVLGTVQPVAAIGAICKARGIPLVVDASQSAGCIPILMEQWGITGLAFTGHKSLLGPTGTGGLVLAPDLDLAPSRFGGSGVDSMNPFQPDEYPFRLEAGTSNLLGILGLGESIDFVAAHMERFREEERRLTARLVEGLRAVPSGRIHLFAADAIGRHLPVVTCRVDGIASSDVGAILDGDFEIAVRTGLHCAPLVHADLGTAPSGAVRFSLGPFTTEADIDAAIRAMAAIAG</sequence>
<evidence type="ECO:0000256" key="1">
    <source>
        <dbReference type="ARBA" id="ARBA00001933"/>
    </source>
</evidence>
<keyword evidence="8" id="KW-1185">Reference proteome</keyword>
<gene>
    <name evidence="7" type="ORF">DSCOOX_21070</name>
</gene>
<evidence type="ECO:0000256" key="5">
    <source>
        <dbReference type="ARBA" id="ARBA00050776"/>
    </source>
</evidence>
<dbReference type="InterPro" id="IPR015422">
    <property type="entry name" value="PyrdxlP-dep_Trfase_small"/>
</dbReference>
<evidence type="ECO:0000256" key="3">
    <source>
        <dbReference type="ARBA" id="ARBA00012239"/>
    </source>
</evidence>
<dbReference type="InterPro" id="IPR010969">
    <property type="entry name" value="Cys_dSase-rel_unknwn_funct"/>
</dbReference>
<dbReference type="Proteomes" id="UP000422108">
    <property type="component" value="Chromosome"/>
</dbReference>
<feature type="domain" description="Aminotransferase class V" evidence="6">
    <location>
        <begin position="7"/>
        <end position="375"/>
    </location>
</feature>
<comment type="catalytic activity">
    <reaction evidence="5">
        <text>(sulfur carrier)-H + L-cysteine = (sulfur carrier)-SH + L-alanine</text>
        <dbReference type="Rhea" id="RHEA:43892"/>
        <dbReference type="Rhea" id="RHEA-COMP:14737"/>
        <dbReference type="Rhea" id="RHEA-COMP:14739"/>
        <dbReference type="ChEBI" id="CHEBI:29917"/>
        <dbReference type="ChEBI" id="CHEBI:35235"/>
        <dbReference type="ChEBI" id="CHEBI:57972"/>
        <dbReference type="ChEBI" id="CHEBI:64428"/>
        <dbReference type="EC" id="2.8.1.7"/>
    </reaction>
</comment>
<comment type="cofactor">
    <cofactor evidence="1">
        <name>pyridoxal 5'-phosphate</name>
        <dbReference type="ChEBI" id="CHEBI:597326"/>
    </cofactor>
</comment>
<dbReference type="EC" id="2.8.1.7" evidence="3"/>
<dbReference type="PANTHER" id="PTHR43586">
    <property type="entry name" value="CYSTEINE DESULFURASE"/>
    <property type="match status" value="1"/>
</dbReference>
<proteinExistence type="inferred from homology"/>
<dbReference type="Gene3D" id="3.40.640.10">
    <property type="entry name" value="Type I PLP-dependent aspartate aminotransferase-like (Major domain)"/>
    <property type="match status" value="1"/>
</dbReference>
<comment type="similarity">
    <text evidence="2">Belongs to the class-V pyridoxal-phosphate-dependent aminotransferase family. Csd subfamily.</text>
</comment>
<evidence type="ECO:0000259" key="6">
    <source>
        <dbReference type="Pfam" id="PF00266"/>
    </source>
</evidence>
<dbReference type="InterPro" id="IPR015424">
    <property type="entry name" value="PyrdxlP-dep_Trfase"/>
</dbReference>
<accession>A0A5K8A8R9</accession>
<evidence type="ECO:0000256" key="2">
    <source>
        <dbReference type="ARBA" id="ARBA00010447"/>
    </source>
</evidence>
<dbReference type="InterPro" id="IPR000192">
    <property type="entry name" value="Aminotrans_V_dom"/>
</dbReference>
<evidence type="ECO:0000256" key="4">
    <source>
        <dbReference type="ARBA" id="ARBA00022898"/>
    </source>
</evidence>
<dbReference type="Pfam" id="PF00266">
    <property type="entry name" value="Aminotran_5"/>
    <property type="match status" value="1"/>
</dbReference>
<evidence type="ECO:0000313" key="8">
    <source>
        <dbReference type="Proteomes" id="UP000422108"/>
    </source>
</evidence>